<dbReference type="RefSeq" id="WP_020815289.1">
    <property type="nucleotide sequence ID" value="NZ_ATAY01000028.1"/>
</dbReference>
<evidence type="ECO:0000313" key="1">
    <source>
        <dbReference type="EMBL" id="EPR12320.1"/>
    </source>
</evidence>
<dbReference type="OrthoDB" id="9765386at2"/>
<dbReference type="PATRIC" id="fig|1330534.3.peg.1734"/>
<dbReference type="InterPro" id="IPR006427">
    <property type="entry name" value="Portal_HK97"/>
</dbReference>
<dbReference type="Pfam" id="PF04860">
    <property type="entry name" value="Phage_portal"/>
    <property type="match status" value="1"/>
</dbReference>
<dbReference type="AlphaFoldDB" id="U4R268"/>
<accession>U4R268</accession>
<evidence type="ECO:0000313" key="2">
    <source>
        <dbReference type="Proteomes" id="UP000016860"/>
    </source>
</evidence>
<comment type="caution">
    <text evidence="1">The sequence shown here is derived from an EMBL/GenBank/DDBJ whole genome shotgun (WGS) entry which is preliminary data.</text>
</comment>
<protein>
    <submittedName>
        <fullName evidence="1">Portal protein</fullName>
    </submittedName>
</protein>
<dbReference type="STRING" id="1330534.L323_08720"/>
<dbReference type="EMBL" id="ATAY01000028">
    <property type="protein sequence ID" value="EPR12320.1"/>
    <property type="molecule type" value="Genomic_DNA"/>
</dbReference>
<dbReference type="InterPro" id="IPR006944">
    <property type="entry name" value="Phage/GTA_portal"/>
</dbReference>
<reference evidence="1 2" key="1">
    <citation type="journal article" date="2013" name="Genome Announc.">
        <title>Draft Genome Sequence of the Cellulolytic Bacterium Clostridium papyrosolvens C7 (ATCC 700395).</title>
        <authorList>
            <person name="Zepeda V."/>
            <person name="Dassa B."/>
            <person name="Borovok I."/>
            <person name="Lamed R."/>
            <person name="Bayer E.A."/>
            <person name="Cate J.H."/>
        </authorList>
    </citation>
    <scope>NUCLEOTIDE SEQUENCE [LARGE SCALE GENOMIC DNA]</scope>
    <source>
        <strain evidence="1 2">C7</strain>
    </source>
</reference>
<name>U4R268_9FIRM</name>
<organism evidence="1 2">
    <name type="scientific">Ruminiclostridium papyrosolvens C7</name>
    <dbReference type="NCBI Taxonomy" id="1330534"/>
    <lineage>
        <taxon>Bacteria</taxon>
        <taxon>Bacillati</taxon>
        <taxon>Bacillota</taxon>
        <taxon>Clostridia</taxon>
        <taxon>Eubacteriales</taxon>
        <taxon>Oscillospiraceae</taxon>
        <taxon>Ruminiclostridium</taxon>
    </lineage>
</organism>
<dbReference type="Proteomes" id="UP000016860">
    <property type="component" value="Unassembled WGS sequence"/>
</dbReference>
<proteinExistence type="predicted"/>
<dbReference type="NCBIfam" id="TIGR01537">
    <property type="entry name" value="portal_HK97"/>
    <property type="match status" value="1"/>
</dbReference>
<gene>
    <name evidence="1" type="ORF">L323_08720</name>
</gene>
<sequence length="426" mass="48720">MGFLKKAISKKDLYVNNEWSAELLKMLGIDAGCSNREKLGEITYFTCLKHLSECMGKLPIIQYREDPLKGKERIRGKPLHYLLNTEPNPYMTATTFWETVELNRNHFGNAFVYQEYYRIGRNAGQVKNLWILPTNEVTVWVDNRGIFGIPNGIWYVWQDSRSGKSWRFNCDEILHYKSSLSWDGIVGLSIRDILILQIEQAMSAQKFLNKLYKTNMFGGKIMVQYTGDMDIKGESALVRKLESFSSNTGSGKFIPLPLGITATMLDMKLTDAQFFELNKYSALQIAAAFGIKPNILNNYDKSSYSNSETQQLDFYINSLLPNLKGYKEENTRKLLTTSELADSNTLEHDTRELFKLDPVNQMNRLQKGVNNFMITANEAREELGQPYSDEPVANMLIGNGNYIRLDQVGTQWRKGKNNDKSDTGNT</sequence>